<feature type="transmembrane region" description="Helical" evidence="2">
    <location>
        <begin position="20"/>
        <end position="38"/>
    </location>
</feature>
<sequence length="126" mass="13882">MTAGGDRCSSGWDAFELHGFTLTPVIIVLSLHFPSLFIQNTTRWNIKESGIEHSTEEALETIFKPLDITVTRQLRLSEEVEAVVLRVEAKILPRQVFFLNTSSGNGSGHLASSRSALRQGGGKEEL</sequence>
<proteinExistence type="predicted"/>
<gene>
    <name evidence="3" type="ORF">E2C01_002669</name>
</gene>
<comment type="caution">
    <text evidence="3">The sequence shown here is derived from an EMBL/GenBank/DDBJ whole genome shotgun (WGS) entry which is preliminary data.</text>
</comment>
<keyword evidence="2" id="KW-1133">Transmembrane helix</keyword>
<evidence type="ECO:0000313" key="4">
    <source>
        <dbReference type="Proteomes" id="UP000324222"/>
    </source>
</evidence>
<reference evidence="3 4" key="1">
    <citation type="submission" date="2019-05" db="EMBL/GenBank/DDBJ databases">
        <title>Another draft genome of Portunus trituberculatus and its Hox gene families provides insights of decapod evolution.</title>
        <authorList>
            <person name="Jeong J.-H."/>
            <person name="Song I."/>
            <person name="Kim S."/>
            <person name="Choi T."/>
            <person name="Kim D."/>
            <person name="Ryu S."/>
            <person name="Kim W."/>
        </authorList>
    </citation>
    <scope>NUCLEOTIDE SEQUENCE [LARGE SCALE GENOMIC DNA]</scope>
    <source>
        <tissue evidence="3">Muscle</tissue>
    </source>
</reference>
<evidence type="ECO:0000256" key="2">
    <source>
        <dbReference type="SAM" id="Phobius"/>
    </source>
</evidence>
<dbReference type="AlphaFoldDB" id="A0A5B7CRD4"/>
<keyword evidence="2" id="KW-0812">Transmembrane</keyword>
<evidence type="ECO:0000256" key="1">
    <source>
        <dbReference type="SAM" id="MobiDB-lite"/>
    </source>
</evidence>
<evidence type="ECO:0000313" key="3">
    <source>
        <dbReference type="EMBL" id="MPC10043.1"/>
    </source>
</evidence>
<dbReference type="EMBL" id="VSRR010000098">
    <property type="protein sequence ID" value="MPC10043.1"/>
    <property type="molecule type" value="Genomic_DNA"/>
</dbReference>
<protein>
    <submittedName>
        <fullName evidence="3">Uncharacterized protein</fullName>
    </submittedName>
</protein>
<keyword evidence="4" id="KW-1185">Reference proteome</keyword>
<accession>A0A5B7CRD4</accession>
<dbReference type="Proteomes" id="UP000324222">
    <property type="component" value="Unassembled WGS sequence"/>
</dbReference>
<organism evidence="3 4">
    <name type="scientific">Portunus trituberculatus</name>
    <name type="common">Swimming crab</name>
    <name type="synonym">Neptunus trituberculatus</name>
    <dbReference type="NCBI Taxonomy" id="210409"/>
    <lineage>
        <taxon>Eukaryota</taxon>
        <taxon>Metazoa</taxon>
        <taxon>Ecdysozoa</taxon>
        <taxon>Arthropoda</taxon>
        <taxon>Crustacea</taxon>
        <taxon>Multicrustacea</taxon>
        <taxon>Malacostraca</taxon>
        <taxon>Eumalacostraca</taxon>
        <taxon>Eucarida</taxon>
        <taxon>Decapoda</taxon>
        <taxon>Pleocyemata</taxon>
        <taxon>Brachyura</taxon>
        <taxon>Eubrachyura</taxon>
        <taxon>Portunoidea</taxon>
        <taxon>Portunidae</taxon>
        <taxon>Portuninae</taxon>
        <taxon>Portunus</taxon>
    </lineage>
</organism>
<keyword evidence="2" id="KW-0472">Membrane</keyword>
<feature type="compositionally biased region" description="Polar residues" evidence="1">
    <location>
        <begin position="102"/>
        <end position="116"/>
    </location>
</feature>
<name>A0A5B7CRD4_PORTR</name>
<feature type="region of interest" description="Disordered" evidence="1">
    <location>
        <begin position="102"/>
        <end position="126"/>
    </location>
</feature>